<evidence type="ECO:0000313" key="1">
    <source>
        <dbReference type="EMBL" id="CAD5208864.1"/>
    </source>
</evidence>
<accession>A0A1I7RLC6</accession>
<dbReference type="Gene3D" id="3.90.550.10">
    <property type="entry name" value="Spore Coat Polysaccharide Biosynthesis Protein SpsA, Chain A"/>
    <property type="match status" value="1"/>
</dbReference>
<dbReference type="SMR" id="A0A1I7RLC6"/>
<dbReference type="EMBL" id="CAJFCV020000001">
    <property type="protein sequence ID" value="CAG9083155.1"/>
    <property type="molecule type" value="Genomic_DNA"/>
</dbReference>
<dbReference type="WBParaSite" id="BXY_0151100.1">
    <property type="protein sequence ID" value="BXY_0151100.1"/>
    <property type="gene ID" value="BXY_0151100"/>
</dbReference>
<proteinExistence type="predicted"/>
<organism evidence="2 4">
    <name type="scientific">Bursaphelenchus xylophilus</name>
    <name type="common">Pinewood nematode worm</name>
    <name type="synonym">Aphelenchoides xylophilus</name>
    <dbReference type="NCBI Taxonomy" id="6326"/>
    <lineage>
        <taxon>Eukaryota</taxon>
        <taxon>Metazoa</taxon>
        <taxon>Ecdysozoa</taxon>
        <taxon>Nematoda</taxon>
        <taxon>Chromadorea</taxon>
        <taxon>Rhabditida</taxon>
        <taxon>Tylenchina</taxon>
        <taxon>Tylenchomorpha</taxon>
        <taxon>Aphelenchoidea</taxon>
        <taxon>Aphelenchoididae</taxon>
        <taxon>Bursaphelenchus</taxon>
    </lineage>
</organism>
<dbReference type="Proteomes" id="UP000659654">
    <property type="component" value="Unassembled WGS sequence"/>
</dbReference>
<evidence type="ECO:0000313" key="4">
    <source>
        <dbReference type="WBParaSite" id="BXY_0151100.1"/>
    </source>
</evidence>
<dbReference type="EMBL" id="CAJFDI010000001">
    <property type="protein sequence ID" value="CAD5208864.1"/>
    <property type="molecule type" value="Genomic_DNA"/>
</dbReference>
<dbReference type="SUPFAM" id="SSF53448">
    <property type="entry name" value="Nucleotide-diphospho-sugar transferases"/>
    <property type="match status" value="1"/>
</dbReference>
<sequence>MAEEVFKSNDTDYIRITLVLHTSFDRFGEDTVDQILSWGGPVSLAISFAPGHCPTSADVIRLYSKIQKYRNLFPTLRRFLSVNFVFFGPNVSCNKIGNYENSTRVSECGIKNVEFEYPINTVRNAARKTARTKFIVMADSDHYFSKDFEKKILPLAKRLLRKNSKIVLVYRIFEVEKTAKRPETKADLYELYKNGSAREFHKNFFNHHKIPGQLAWFLQPEINGSTAIQMYQPYLDSRWEPQFVSTKSIPFHDESFYYPIKDNTVLRWEMCRAGYVFGIVHDVFMFHLGYKSPKSEKRIAELRGKMASRAKKSLISFNKRMDRLFPKTKNTCPSFKIPL</sequence>
<dbReference type="Proteomes" id="UP000095284">
    <property type="component" value="Unplaced"/>
</dbReference>
<keyword evidence="3" id="KW-1185">Reference proteome</keyword>
<protein>
    <submittedName>
        <fullName evidence="1">(pine wood nematode) hypothetical protein</fullName>
    </submittedName>
</protein>
<name>A0A1I7RLC6_BURXY</name>
<dbReference type="AlphaFoldDB" id="A0A1I7RLC6"/>
<dbReference type="Proteomes" id="UP000582659">
    <property type="component" value="Unassembled WGS sequence"/>
</dbReference>
<dbReference type="PANTHER" id="PTHR47411:SF3">
    <property type="entry name" value="I-BETA-1,3-N-ACETYLGLUCOSAMINYLTRANSFERASE"/>
    <property type="match status" value="1"/>
</dbReference>
<dbReference type="PANTHER" id="PTHR47411">
    <property type="entry name" value="B3GNT1, BETA-1,3-N-ACETYLGUCOSAMINYLTRANSFERASE 1, HOMOLOG"/>
    <property type="match status" value="1"/>
</dbReference>
<evidence type="ECO:0000313" key="3">
    <source>
        <dbReference type="Proteomes" id="UP000659654"/>
    </source>
</evidence>
<gene>
    <name evidence="1" type="ORF">BXYJ_LOCUS1100</name>
</gene>
<reference evidence="4" key="1">
    <citation type="submission" date="2016-11" db="UniProtKB">
        <authorList>
            <consortium name="WormBaseParasite"/>
        </authorList>
    </citation>
    <scope>IDENTIFICATION</scope>
</reference>
<dbReference type="eggNOG" id="KOG3765">
    <property type="taxonomic scope" value="Eukaryota"/>
</dbReference>
<evidence type="ECO:0000313" key="2">
    <source>
        <dbReference type="Proteomes" id="UP000095284"/>
    </source>
</evidence>
<dbReference type="OrthoDB" id="9974378at2759"/>
<dbReference type="Pfam" id="PF13896">
    <property type="entry name" value="Glyco_transf_49"/>
    <property type="match status" value="1"/>
</dbReference>
<reference evidence="1" key="2">
    <citation type="submission" date="2020-09" db="EMBL/GenBank/DDBJ databases">
        <authorList>
            <person name="Kikuchi T."/>
        </authorList>
    </citation>
    <scope>NUCLEOTIDE SEQUENCE</scope>
    <source>
        <strain evidence="1">Ka4C1</strain>
    </source>
</reference>
<dbReference type="InterPro" id="IPR029044">
    <property type="entry name" value="Nucleotide-diphossugar_trans"/>
</dbReference>